<protein>
    <submittedName>
        <fullName evidence="1">Uncharacterized protein</fullName>
    </submittedName>
</protein>
<evidence type="ECO:0000313" key="1">
    <source>
        <dbReference type="EMBL" id="PNX59084.1"/>
    </source>
</evidence>
<comment type="caution">
    <text evidence="1">The sequence shown here is derived from an EMBL/GenBank/DDBJ whole genome shotgun (WGS) entry which is preliminary data.</text>
</comment>
<dbReference type="AlphaFoldDB" id="A0A2K3JYH3"/>
<dbReference type="PANTHER" id="PTHR33116:SF86">
    <property type="entry name" value="REVERSE TRANSCRIPTASE DOMAIN-CONTAINING PROTEIN"/>
    <property type="match status" value="1"/>
</dbReference>
<gene>
    <name evidence="1" type="ORF">L195_g051236</name>
</gene>
<reference evidence="1 2" key="1">
    <citation type="journal article" date="2014" name="Am. J. Bot.">
        <title>Genome assembly and annotation for red clover (Trifolium pratense; Fabaceae).</title>
        <authorList>
            <person name="Istvanek J."/>
            <person name="Jaros M."/>
            <person name="Krenek A."/>
            <person name="Repkova J."/>
        </authorList>
    </citation>
    <scope>NUCLEOTIDE SEQUENCE [LARGE SCALE GENOMIC DNA]</scope>
    <source>
        <strain evidence="2">cv. Tatra</strain>
        <tissue evidence="1">Young leaves</tissue>
    </source>
</reference>
<accession>A0A2K3JYH3</accession>
<dbReference type="PANTHER" id="PTHR33116">
    <property type="entry name" value="REVERSE TRANSCRIPTASE ZINC-BINDING DOMAIN-CONTAINING PROTEIN-RELATED-RELATED"/>
    <property type="match status" value="1"/>
</dbReference>
<feature type="non-terminal residue" evidence="1">
    <location>
        <position position="218"/>
    </location>
</feature>
<name>A0A2K3JYH3_TRIPR</name>
<organism evidence="1 2">
    <name type="scientific">Trifolium pratense</name>
    <name type="common">Red clover</name>
    <dbReference type="NCBI Taxonomy" id="57577"/>
    <lineage>
        <taxon>Eukaryota</taxon>
        <taxon>Viridiplantae</taxon>
        <taxon>Streptophyta</taxon>
        <taxon>Embryophyta</taxon>
        <taxon>Tracheophyta</taxon>
        <taxon>Spermatophyta</taxon>
        <taxon>Magnoliopsida</taxon>
        <taxon>eudicotyledons</taxon>
        <taxon>Gunneridae</taxon>
        <taxon>Pentapetalae</taxon>
        <taxon>rosids</taxon>
        <taxon>fabids</taxon>
        <taxon>Fabales</taxon>
        <taxon>Fabaceae</taxon>
        <taxon>Papilionoideae</taxon>
        <taxon>50 kb inversion clade</taxon>
        <taxon>NPAAA clade</taxon>
        <taxon>Hologalegina</taxon>
        <taxon>IRL clade</taxon>
        <taxon>Trifolieae</taxon>
        <taxon>Trifolium</taxon>
    </lineage>
</organism>
<sequence>MERIRNKLKGWKEKHLSFAGRGILISAVIQALPTYTMSCFLLPKTMCEKIEKAICRFWWGSKEGQHKIHWKARSELFKAKFEGGLGFRDMHMFNMAMLAKQVWRLQTDPDSLLSLCLKAKYYPTTDILHSQPGKNTSYAWQSIHQAIRIIKKGSCWKVGDGRSIDIWEDNWVSLQNGYKILTPRNNGYNISKVTDLISSDPIKCWNFSLIDQAFLPFE</sequence>
<evidence type="ECO:0000313" key="2">
    <source>
        <dbReference type="Proteomes" id="UP000236291"/>
    </source>
</evidence>
<dbReference type="STRING" id="57577.A0A2K3JYH3"/>
<dbReference type="Proteomes" id="UP000236291">
    <property type="component" value="Unassembled WGS sequence"/>
</dbReference>
<reference evidence="1 2" key="2">
    <citation type="journal article" date="2017" name="Front. Plant Sci.">
        <title>Gene Classification and Mining of Molecular Markers Useful in Red Clover (Trifolium pratense) Breeding.</title>
        <authorList>
            <person name="Istvanek J."/>
            <person name="Dluhosova J."/>
            <person name="Dluhos P."/>
            <person name="Patkova L."/>
            <person name="Nedelnik J."/>
            <person name="Repkova J."/>
        </authorList>
    </citation>
    <scope>NUCLEOTIDE SEQUENCE [LARGE SCALE GENOMIC DNA]</scope>
    <source>
        <strain evidence="2">cv. Tatra</strain>
        <tissue evidence="1">Young leaves</tissue>
    </source>
</reference>
<proteinExistence type="predicted"/>
<dbReference type="EMBL" id="ASHM01079944">
    <property type="protein sequence ID" value="PNX59084.1"/>
    <property type="molecule type" value="Genomic_DNA"/>
</dbReference>